<protein>
    <submittedName>
        <fullName evidence="2">Uncharacterized protein</fullName>
    </submittedName>
</protein>
<proteinExistence type="predicted"/>
<evidence type="ECO:0000313" key="3">
    <source>
        <dbReference type="Proteomes" id="UP001165168"/>
    </source>
</evidence>
<dbReference type="Proteomes" id="UP001165168">
    <property type="component" value="Unassembled WGS sequence"/>
</dbReference>
<name>A0AAV5P6F1_CELCE</name>
<gene>
    <name evidence="2" type="ORF">Ccel01_17750</name>
</gene>
<dbReference type="AlphaFoldDB" id="A0AAV5P6F1"/>
<evidence type="ECO:0000313" key="2">
    <source>
        <dbReference type="EMBL" id="GLY57173.1"/>
    </source>
</evidence>
<organism evidence="2 3">
    <name type="scientific">Cellulosimicrobium cellulans</name>
    <name type="common">Arthrobacter luteus</name>
    <dbReference type="NCBI Taxonomy" id="1710"/>
    <lineage>
        <taxon>Bacteria</taxon>
        <taxon>Bacillati</taxon>
        <taxon>Actinomycetota</taxon>
        <taxon>Actinomycetes</taxon>
        <taxon>Micrococcales</taxon>
        <taxon>Promicromonosporaceae</taxon>
        <taxon>Cellulosimicrobium</taxon>
    </lineage>
</organism>
<evidence type="ECO:0000256" key="1">
    <source>
        <dbReference type="SAM" id="MobiDB-lite"/>
    </source>
</evidence>
<sequence length="55" mass="5962">MNSCLSFEVSRPGTAPGDAWGPVARAGRPGHRWDGQLRTVRVRFTVLGATPADPW</sequence>
<dbReference type="EMBL" id="BSTG01000002">
    <property type="protein sequence ID" value="GLY57173.1"/>
    <property type="molecule type" value="Genomic_DNA"/>
</dbReference>
<comment type="caution">
    <text evidence="2">The sequence shown here is derived from an EMBL/GenBank/DDBJ whole genome shotgun (WGS) entry which is preliminary data.</text>
</comment>
<reference evidence="2" key="1">
    <citation type="submission" date="2023-03" db="EMBL/GenBank/DDBJ databases">
        <title>Cellulosimicrobium cellulans NBRC 103059.</title>
        <authorList>
            <person name="Ichikawa N."/>
            <person name="Sato H."/>
            <person name="Tonouchi N."/>
        </authorList>
    </citation>
    <scope>NUCLEOTIDE SEQUENCE</scope>
    <source>
        <strain evidence="2">NBRC 103059</strain>
    </source>
</reference>
<accession>A0AAV5P6F1</accession>
<feature type="region of interest" description="Disordered" evidence="1">
    <location>
        <begin position="1"/>
        <end position="27"/>
    </location>
</feature>